<dbReference type="PANTHER" id="PTHR35342:SF5">
    <property type="entry name" value="TRICARBOXYLIC TRANSPORT PROTEIN"/>
    <property type="match status" value="1"/>
</dbReference>
<feature type="transmembrane region" description="Helical" evidence="1">
    <location>
        <begin position="119"/>
        <end position="145"/>
    </location>
</feature>
<feature type="transmembrane region" description="Helical" evidence="1">
    <location>
        <begin position="330"/>
        <end position="354"/>
    </location>
</feature>
<evidence type="ECO:0000313" key="4">
    <source>
        <dbReference type="Proteomes" id="UP000235803"/>
    </source>
</evidence>
<keyword evidence="1" id="KW-0472">Membrane</keyword>
<protein>
    <submittedName>
        <fullName evidence="3">C4-dicarboxylate ABC transporter permease</fullName>
    </submittedName>
</protein>
<dbReference type="AlphaFoldDB" id="A0A2N7TWB3"/>
<evidence type="ECO:0000256" key="1">
    <source>
        <dbReference type="SAM" id="Phobius"/>
    </source>
</evidence>
<gene>
    <name evidence="3" type="ORF">C1H69_21005</name>
</gene>
<feature type="transmembrane region" description="Helical" evidence="1">
    <location>
        <begin position="366"/>
        <end position="388"/>
    </location>
</feature>
<comment type="caution">
    <text evidence="3">The sequence shown here is derived from an EMBL/GenBank/DDBJ whole genome shotgun (WGS) entry which is preliminary data.</text>
</comment>
<keyword evidence="1" id="KW-1133">Transmembrane helix</keyword>
<feature type="transmembrane region" description="Helical" evidence="1">
    <location>
        <begin position="30"/>
        <end position="59"/>
    </location>
</feature>
<feature type="transmembrane region" description="Helical" evidence="1">
    <location>
        <begin position="478"/>
        <end position="501"/>
    </location>
</feature>
<name>A0A2N7TWB3_9GAMM</name>
<keyword evidence="4" id="KW-1185">Reference proteome</keyword>
<proteinExistence type="predicted"/>
<reference evidence="3 4" key="1">
    <citation type="submission" date="2018-01" db="EMBL/GenBank/DDBJ databases">
        <title>Halomonas endophytica sp. nov., isolated from storage liquid in the stems of Populus euphratica.</title>
        <authorList>
            <person name="Chen C."/>
        </authorList>
    </citation>
    <scope>NUCLEOTIDE SEQUENCE [LARGE SCALE GENOMIC DNA]</scope>
    <source>
        <strain evidence="3 4">MC28</strain>
    </source>
</reference>
<feature type="transmembrane region" description="Helical" evidence="1">
    <location>
        <begin position="209"/>
        <end position="229"/>
    </location>
</feature>
<dbReference type="Proteomes" id="UP000235803">
    <property type="component" value="Unassembled WGS sequence"/>
</dbReference>
<feature type="transmembrane region" description="Helical" evidence="1">
    <location>
        <begin position="157"/>
        <end position="174"/>
    </location>
</feature>
<evidence type="ECO:0000313" key="3">
    <source>
        <dbReference type="EMBL" id="PMR72473.1"/>
    </source>
</evidence>
<dbReference type="PANTHER" id="PTHR35342">
    <property type="entry name" value="TRICARBOXYLIC TRANSPORT PROTEIN"/>
    <property type="match status" value="1"/>
</dbReference>
<accession>A0A2N7TWB3</accession>
<dbReference type="InterPro" id="IPR002823">
    <property type="entry name" value="DUF112_TM"/>
</dbReference>
<feature type="transmembrane region" description="Helical" evidence="1">
    <location>
        <begin position="267"/>
        <end position="291"/>
    </location>
</feature>
<feature type="domain" description="DUF112" evidence="2">
    <location>
        <begin position="30"/>
        <end position="450"/>
    </location>
</feature>
<keyword evidence="1" id="KW-0812">Transmembrane</keyword>
<dbReference type="Pfam" id="PF01970">
    <property type="entry name" value="TctA"/>
    <property type="match status" value="1"/>
</dbReference>
<feature type="transmembrane region" description="Helical" evidence="1">
    <location>
        <begin position="437"/>
        <end position="458"/>
    </location>
</feature>
<dbReference type="EMBL" id="PNRF01000044">
    <property type="protein sequence ID" value="PMR72473.1"/>
    <property type="molecule type" value="Genomic_DNA"/>
</dbReference>
<sequence length="523" mass="55072">MPDGAWACQRRKRPVELFQYLPEVLSGWNLVILIVGTVVGLLLGATPGLSPTMAVALLIPFTFQMDTSSGLILLGVIYTATVAGGAVTAILVNIPGSPANIATMLDGHPMAKSGRATEALHYCFISSGIGGVIGVLVLIFFTPLLADFALGFGPSELFWIAILGITVIGSLGGTTVLKGLLAGAVGIWISLIGFNPVAGTERFMFTDHLQGGVTIIPALIGLFAIPQVFQMVEDARRGRGGKTFGMEHRPLWASIVYNLSRVRALGIGSVVGVLVGLIPGAGGQIAGLIAYDQNKKFSRNPEAYGKGEPDGVIASETSNSSMVGASLVPMLSLGIPGSPTAAVLLGGLLIQGLFPGPDLFTQHASVAWTFMGALLVSQVLMMVFGLYISRFSRYVIQIPKQHMAAAVAILAVFGTYSVQNSTSDVIIMMTMGCAMYFAMRFGFGPGPVVLGIILGPIAETNLLQGQMLGQAMDGTFQYFFTGGVNLLLIFLCVLSIGYSVAAEFKVRARQRRQSTGRTVEVES</sequence>
<evidence type="ECO:0000259" key="2">
    <source>
        <dbReference type="Pfam" id="PF01970"/>
    </source>
</evidence>
<feature type="transmembrane region" description="Helical" evidence="1">
    <location>
        <begin position="180"/>
        <end position="197"/>
    </location>
</feature>
<dbReference type="OrthoDB" id="9781349at2"/>
<feature type="transmembrane region" description="Helical" evidence="1">
    <location>
        <begin position="71"/>
        <end position="94"/>
    </location>
</feature>
<organism evidence="3 4">
    <name type="scientific">Billgrantia endophytica</name>
    <dbReference type="NCBI Taxonomy" id="2033802"/>
    <lineage>
        <taxon>Bacteria</taxon>
        <taxon>Pseudomonadati</taxon>
        <taxon>Pseudomonadota</taxon>
        <taxon>Gammaproteobacteria</taxon>
        <taxon>Oceanospirillales</taxon>
        <taxon>Halomonadaceae</taxon>
        <taxon>Billgrantia</taxon>
    </lineage>
</organism>